<accession>A0A543NM49</accession>
<gene>
    <name evidence="1" type="ORF">FHX37_2903</name>
</gene>
<evidence type="ECO:0000313" key="1">
    <source>
        <dbReference type="EMBL" id="TQN32915.1"/>
    </source>
</evidence>
<dbReference type="EMBL" id="VFQC01000001">
    <property type="protein sequence ID" value="TQN32915.1"/>
    <property type="molecule type" value="Genomic_DNA"/>
</dbReference>
<dbReference type="Proteomes" id="UP000317422">
    <property type="component" value="Unassembled WGS sequence"/>
</dbReference>
<evidence type="ECO:0000313" key="2">
    <source>
        <dbReference type="Proteomes" id="UP000317422"/>
    </source>
</evidence>
<reference evidence="1 2" key="1">
    <citation type="submission" date="2019-06" db="EMBL/GenBank/DDBJ databases">
        <title>Sequencing the genomes of 1000 actinobacteria strains.</title>
        <authorList>
            <person name="Klenk H.-P."/>
        </authorList>
    </citation>
    <scope>NUCLEOTIDE SEQUENCE [LARGE SCALE GENOMIC DNA]</scope>
    <source>
        <strain evidence="1 2">DSM 45015</strain>
    </source>
</reference>
<sequence length="76" mass="8500">MSRGESGANKEGLSIARYSITNGIETAVDSPDRKENIPLEPHEYYEAPAVVELDTADEATLGRYAEDSMDQERYFE</sequence>
<proteinExistence type="predicted"/>
<dbReference type="AlphaFoldDB" id="A0A543NM49"/>
<protein>
    <submittedName>
        <fullName evidence="1">Uncharacterized protein</fullName>
    </submittedName>
</protein>
<name>A0A543NM49_9ACTN</name>
<organism evidence="1 2">
    <name type="scientific">Haloactinospora alba</name>
    <dbReference type="NCBI Taxonomy" id="405555"/>
    <lineage>
        <taxon>Bacteria</taxon>
        <taxon>Bacillati</taxon>
        <taxon>Actinomycetota</taxon>
        <taxon>Actinomycetes</taxon>
        <taxon>Streptosporangiales</taxon>
        <taxon>Nocardiopsidaceae</taxon>
        <taxon>Haloactinospora</taxon>
    </lineage>
</organism>
<keyword evidence="2" id="KW-1185">Reference proteome</keyword>
<comment type="caution">
    <text evidence="1">The sequence shown here is derived from an EMBL/GenBank/DDBJ whole genome shotgun (WGS) entry which is preliminary data.</text>
</comment>